<organism evidence="1 2">
    <name type="scientific">Kuraishia capsulata CBS 1993</name>
    <dbReference type="NCBI Taxonomy" id="1382522"/>
    <lineage>
        <taxon>Eukaryota</taxon>
        <taxon>Fungi</taxon>
        <taxon>Dikarya</taxon>
        <taxon>Ascomycota</taxon>
        <taxon>Saccharomycotina</taxon>
        <taxon>Pichiomycetes</taxon>
        <taxon>Pichiales</taxon>
        <taxon>Pichiaceae</taxon>
        <taxon>Kuraishia</taxon>
    </lineage>
</organism>
<dbReference type="Proteomes" id="UP000019384">
    <property type="component" value="Unassembled WGS sequence"/>
</dbReference>
<keyword evidence="2" id="KW-1185">Reference proteome</keyword>
<reference evidence="1" key="2">
    <citation type="submission" date="2014-02" db="EMBL/GenBank/DDBJ databases">
        <title>Complete DNA sequence of /Kuraishia capsulata/ illustrates novel genomic features among budding yeasts (/Saccharomycotina/).</title>
        <authorList>
            <person name="Morales L."/>
            <person name="Noel B."/>
            <person name="Porcel B."/>
            <person name="Marcet-Houben M."/>
            <person name="Hullo M-F."/>
            <person name="Sacerdot C."/>
            <person name="Tekaia F."/>
            <person name="Leh-Louis V."/>
            <person name="Despons L."/>
            <person name="Khanna V."/>
            <person name="Aury J-M."/>
            <person name="Barbe V."/>
            <person name="Couloux A."/>
            <person name="Labadie K."/>
            <person name="Pelletier E."/>
            <person name="Souciet J-L."/>
            <person name="Boekhout T."/>
            <person name="Gabaldon T."/>
            <person name="Wincker P."/>
            <person name="Dujon B."/>
        </authorList>
    </citation>
    <scope>NUCLEOTIDE SEQUENCE</scope>
    <source>
        <strain evidence="1">CBS 1993</strain>
    </source>
</reference>
<dbReference type="HOGENOM" id="CLU_2498182_0_0_1"/>
<dbReference type="RefSeq" id="XP_022460007.1">
    <property type="nucleotide sequence ID" value="XM_022602467.1"/>
</dbReference>
<dbReference type="EMBL" id="HG793128">
    <property type="protein sequence ID" value="CDK28015.1"/>
    <property type="molecule type" value="Genomic_DNA"/>
</dbReference>
<dbReference type="GeneID" id="34521395"/>
<protein>
    <submittedName>
        <fullName evidence="1">Uncharacterized protein</fullName>
    </submittedName>
</protein>
<accession>W6MWZ0</accession>
<reference evidence="1" key="1">
    <citation type="submission" date="2013-12" db="EMBL/GenBank/DDBJ databases">
        <authorList>
            <person name="Genoscope - CEA"/>
        </authorList>
    </citation>
    <scope>NUCLEOTIDE SEQUENCE</scope>
    <source>
        <strain evidence="1">CBS 1993</strain>
    </source>
</reference>
<evidence type="ECO:0000313" key="2">
    <source>
        <dbReference type="Proteomes" id="UP000019384"/>
    </source>
</evidence>
<name>W6MWZ0_9ASCO</name>
<gene>
    <name evidence="1" type="ORF">KUCA_T00003995001</name>
</gene>
<proteinExistence type="predicted"/>
<dbReference type="AlphaFoldDB" id="W6MWZ0"/>
<evidence type="ECO:0000313" key="1">
    <source>
        <dbReference type="EMBL" id="CDK28015.1"/>
    </source>
</evidence>
<sequence length="86" mass="9733">MTKIITSSVFNIQHLNKVTEDGRPIIKLPNSGDTRVLKLNKEDLIVSEPATPRRLRRYSNSTVGVLLETISWRKTATKFLKTSLPV</sequence>